<sequence length="815" mass="88657">MGDHILCIDGARCGALHVGDHILSIDGAGVEHMTLAEATQLLKSSPGEQVKMEVLPGKLVEKKMSTDTVFFNAGFQKMSGIIPSMSSPVLNNPMMFNGSTRSYSMMGYSGRLSSDLLGKKRKSWMKSDRKIDKRMGGSTVSVASTSTSVYTASTQVCRMEVNEVTLYGERPGLGLVLESTVLPNCLLQDPPIVTMLEPNTAAERCGVIHEGDRILTVNGVDCCEHTLEEINAMLKESWQFAKLEVEFDVADTVMASSGVFVVKLPRKHGGIGITLSAKSKLGNPILITEVKKGSTSYRCGSVLAGDKLVSINDIRTDNLSIEEAAALLKGDEEIIKLKLRRDDPCTDVNGEDLISYTVELERLGGPLGVTITGTDDPSDPIVISALVEGGLAARTGAIQVGDRVLAINGASTMGKTLSEATDLLQNAGDLVMMKIARRDKPRSMSIGSTQTICGREEASKSITPVKSIDSALESWDSSGSHGLHTFSQQGAPPGLKPRPGSSTVSGLSRESRKRSRPYSSTDSNDTGDDFGMKMSELQISDEAEAWEGDRENSRTEDDSSPEENDWVKAFRKFKAQTDMIESGTTEKRPSTGSLDRRMVKNSAAKKERQKVRRNWSHSTSRGASSQNELRPYVVDRRQRRCASTSSHIKDINNMPLTDQLASVMSPQSIQLHRVTLLKEALQEDFGFGVSDSVNSKGVYISAIRQGSVAEKMGLKQYDRILQINKKRIRDIDCSKAIPLISEAGNCLDIVVCRNPLAQSQMAFKQPKGKKPLPDPHGSRGSCDRNSQSTDSIPVYMNVYDLDTPIARSEKSCKTV</sequence>
<dbReference type="SUPFAM" id="SSF50156">
    <property type="entry name" value="PDZ domain-like"/>
    <property type="match status" value="5"/>
</dbReference>
<dbReference type="Pfam" id="PF00595">
    <property type="entry name" value="PDZ"/>
    <property type="match status" value="5"/>
</dbReference>
<organism evidence="6 7">
    <name type="scientific">Dreissena polymorpha</name>
    <name type="common">Zebra mussel</name>
    <name type="synonym">Mytilus polymorpha</name>
    <dbReference type="NCBI Taxonomy" id="45954"/>
    <lineage>
        <taxon>Eukaryota</taxon>
        <taxon>Metazoa</taxon>
        <taxon>Spiralia</taxon>
        <taxon>Lophotrochozoa</taxon>
        <taxon>Mollusca</taxon>
        <taxon>Bivalvia</taxon>
        <taxon>Autobranchia</taxon>
        <taxon>Heteroconchia</taxon>
        <taxon>Euheterodonta</taxon>
        <taxon>Imparidentia</taxon>
        <taxon>Neoheterodontei</taxon>
        <taxon>Myida</taxon>
        <taxon>Dreissenoidea</taxon>
        <taxon>Dreissenidae</taxon>
        <taxon>Dreissena</taxon>
    </lineage>
</organism>
<evidence type="ECO:0000313" key="7">
    <source>
        <dbReference type="Proteomes" id="UP000828390"/>
    </source>
</evidence>
<dbReference type="PROSITE" id="PS50106">
    <property type="entry name" value="PDZ"/>
    <property type="match status" value="5"/>
</dbReference>
<protein>
    <recommendedName>
        <fullName evidence="5">PDZ domain-containing protein</fullName>
    </recommendedName>
</protein>
<dbReference type="GO" id="GO:0005737">
    <property type="term" value="C:cytoplasm"/>
    <property type="evidence" value="ECO:0007669"/>
    <property type="project" value="UniProtKB-SubCell"/>
</dbReference>
<accession>A0A9D4MFD9</accession>
<feature type="domain" description="PDZ" evidence="5">
    <location>
        <begin position="261"/>
        <end position="343"/>
    </location>
</feature>
<feature type="domain" description="PDZ" evidence="5">
    <location>
        <begin position="11"/>
        <end position="48"/>
    </location>
</feature>
<proteinExistence type="predicted"/>
<evidence type="ECO:0000256" key="3">
    <source>
        <dbReference type="ARBA" id="ARBA00022737"/>
    </source>
</evidence>
<dbReference type="CDD" id="cd06685">
    <property type="entry name" value="PDZ7_GRIP1-2-like"/>
    <property type="match status" value="1"/>
</dbReference>
<dbReference type="SMART" id="SM00228">
    <property type="entry name" value="PDZ"/>
    <property type="match status" value="5"/>
</dbReference>
<gene>
    <name evidence="6" type="ORF">DPMN_000454</name>
</gene>
<dbReference type="AlphaFoldDB" id="A0A9D4MFD9"/>
<keyword evidence="2" id="KW-0963">Cytoplasm</keyword>
<feature type="domain" description="PDZ" evidence="5">
    <location>
        <begin position="163"/>
        <end position="249"/>
    </location>
</feature>
<feature type="region of interest" description="Disordered" evidence="4">
    <location>
        <begin position="441"/>
        <end position="565"/>
    </location>
</feature>
<evidence type="ECO:0000259" key="5">
    <source>
        <dbReference type="PROSITE" id="PS50106"/>
    </source>
</evidence>
<dbReference type="PANTHER" id="PTHR46227">
    <property type="entry name" value="GLUTAMATE RECEPTOR-INTERACTING PROTEIN GRIP"/>
    <property type="match status" value="1"/>
</dbReference>
<keyword evidence="3" id="KW-0677">Repeat</keyword>
<comment type="subcellular location">
    <subcellularLocation>
        <location evidence="1">Cytoplasm</location>
    </subcellularLocation>
</comment>
<name>A0A9D4MFD9_DREPO</name>
<feature type="compositionally biased region" description="Basic and acidic residues" evidence="4">
    <location>
        <begin position="547"/>
        <end position="557"/>
    </location>
</feature>
<keyword evidence="7" id="KW-1185">Reference proteome</keyword>
<reference evidence="6" key="2">
    <citation type="submission" date="2020-11" db="EMBL/GenBank/DDBJ databases">
        <authorList>
            <person name="McCartney M.A."/>
            <person name="Auch B."/>
            <person name="Kono T."/>
            <person name="Mallez S."/>
            <person name="Becker A."/>
            <person name="Gohl D.M."/>
            <person name="Silverstein K.A.T."/>
            <person name="Koren S."/>
            <person name="Bechman K.B."/>
            <person name="Herman A."/>
            <person name="Abrahante J.E."/>
            <person name="Garbe J."/>
        </authorList>
    </citation>
    <scope>NUCLEOTIDE SEQUENCE</scope>
    <source>
        <strain evidence="6">Duluth1</strain>
        <tissue evidence="6">Whole animal</tissue>
    </source>
</reference>
<dbReference type="GO" id="GO:0098887">
    <property type="term" value="P:neurotransmitter receptor transport, endosome to postsynaptic membrane"/>
    <property type="evidence" value="ECO:0007669"/>
    <property type="project" value="TreeGrafter"/>
</dbReference>
<evidence type="ECO:0000313" key="6">
    <source>
        <dbReference type="EMBL" id="KAH3876607.1"/>
    </source>
</evidence>
<reference evidence="6" key="1">
    <citation type="journal article" date="2019" name="bioRxiv">
        <title>The Genome of the Zebra Mussel, Dreissena polymorpha: A Resource for Invasive Species Research.</title>
        <authorList>
            <person name="McCartney M.A."/>
            <person name="Auch B."/>
            <person name="Kono T."/>
            <person name="Mallez S."/>
            <person name="Zhang Y."/>
            <person name="Obille A."/>
            <person name="Becker A."/>
            <person name="Abrahante J.E."/>
            <person name="Garbe J."/>
            <person name="Badalamenti J.P."/>
            <person name="Herman A."/>
            <person name="Mangelson H."/>
            <person name="Liachko I."/>
            <person name="Sullivan S."/>
            <person name="Sone E.D."/>
            <person name="Koren S."/>
            <person name="Silverstein K.A.T."/>
            <person name="Beckman K.B."/>
            <person name="Gohl D.M."/>
        </authorList>
    </citation>
    <scope>NUCLEOTIDE SEQUENCE</scope>
    <source>
        <strain evidence="6">Duluth1</strain>
        <tissue evidence="6">Whole animal</tissue>
    </source>
</reference>
<comment type="caution">
    <text evidence="6">The sequence shown here is derived from an EMBL/GenBank/DDBJ whole genome shotgun (WGS) entry which is preliminary data.</text>
</comment>
<evidence type="ECO:0000256" key="1">
    <source>
        <dbReference type="ARBA" id="ARBA00004496"/>
    </source>
</evidence>
<feature type="region of interest" description="Disordered" evidence="4">
    <location>
        <begin position="577"/>
        <end position="627"/>
    </location>
</feature>
<dbReference type="Proteomes" id="UP000828390">
    <property type="component" value="Unassembled WGS sequence"/>
</dbReference>
<feature type="compositionally biased region" description="Polar residues" evidence="4">
    <location>
        <begin position="475"/>
        <end position="490"/>
    </location>
</feature>
<dbReference type="InterPro" id="IPR043545">
    <property type="entry name" value="GRIP1/2"/>
</dbReference>
<feature type="domain" description="PDZ" evidence="5">
    <location>
        <begin position="673"/>
        <end position="755"/>
    </location>
</feature>
<evidence type="ECO:0000256" key="4">
    <source>
        <dbReference type="SAM" id="MobiDB-lite"/>
    </source>
</evidence>
<dbReference type="InterPro" id="IPR001478">
    <property type="entry name" value="PDZ"/>
</dbReference>
<feature type="region of interest" description="Disordered" evidence="4">
    <location>
        <begin position="763"/>
        <end position="790"/>
    </location>
</feature>
<dbReference type="Gene3D" id="2.30.42.10">
    <property type="match status" value="5"/>
</dbReference>
<feature type="compositionally biased region" description="Basic and acidic residues" evidence="4">
    <location>
        <begin position="584"/>
        <end position="598"/>
    </location>
</feature>
<dbReference type="EMBL" id="JAIWYP010000001">
    <property type="protein sequence ID" value="KAH3876607.1"/>
    <property type="molecule type" value="Genomic_DNA"/>
</dbReference>
<feature type="domain" description="PDZ" evidence="5">
    <location>
        <begin position="357"/>
        <end position="439"/>
    </location>
</feature>
<dbReference type="PANTHER" id="PTHR46227:SF2">
    <property type="entry name" value="FI03335P"/>
    <property type="match status" value="1"/>
</dbReference>
<feature type="compositionally biased region" description="Polar residues" evidence="4">
    <location>
        <begin position="616"/>
        <end position="627"/>
    </location>
</feature>
<dbReference type="InterPro" id="IPR036034">
    <property type="entry name" value="PDZ_sf"/>
</dbReference>
<evidence type="ECO:0000256" key="2">
    <source>
        <dbReference type="ARBA" id="ARBA00022490"/>
    </source>
</evidence>